<evidence type="ECO:0000259" key="6">
    <source>
        <dbReference type="PROSITE" id="PS50089"/>
    </source>
</evidence>
<dbReference type="SUPFAM" id="SSF57850">
    <property type="entry name" value="RING/U-box"/>
    <property type="match status" value="1"/>
</dbReference>
<dbReference type="Gene3D" id="3.30.40.10">
    <property type="entry name" value="Zinc/RING finger domain, C3HC4 (zinc finger)"/>
    <property type="match status" value="1"/>
</dbReference>
<dbReference type="EMBL" id="MPUH01000166">
    <property type="protein sequence ID" value="OMJ87871.1"/>
    <property type="molecule type" value="Genomic_DNA"/>
</dbReference>
<feature type="coiled-coil region" evidence="5">
    <location>
        <begin position="226"/>
        <end position="379"/>
    </location>
</feature>
<keyword evidence="1" id="KW-0479">Metal-binding</keyword>
<sequence>MDSLKLPQLSKFSSPQVVSKFITNSEETPKSGTLSRKSIKSLHSLAFNKLTDDLIKPKLEDRDWLKEEPKTPNIRTETDDINHMLTSDDHQNNEVNDYHHEPVIRRMTRNITGIHNSDGEFQGKNVPIKSKKYRIEKNHDSIQTNQEELDTFKQALENEKKKYQELEEKYNLIALEKSINDSLISKTNCKLSETDKSAIVINFYKAQLADAKSKIQLQISKSDKDISNIREELDAKNLEIEQISSLLSKTDIQRKRYAETAKTLENEVENLKYENLVLNSKIEEANSQLKSSIQNLKSEQSKANHFESSYKELDSLKSLSDSLKEQSEIISKENASLKAECNELKTLFSRSKNTWREKKRKLKENIQSLSEKVEKEKMSISTKVADAFRTKRSYTIKEPIQNVAFGKEAISRLQVKLFDLESENTSLKSENDKLTKSLDYFKNTLESKAKMIGILEAKLNKITENELDFECTRENGKILSMLEKNLHELSEAVQCVKCKKDRVSEYLMIPCEHAICSKCITFEENCPICLNSARIFAITIFNEVKSKINHHAELLNCLKDLNTSID</sequence>
<evidence type="ECO:0000256" key="1">
    <source>
        <dbReference type="ARBA" id="ARBA00022723"/>
    </source>
</evidence>
<organism evidence="7 8">
    <name type="scientific">Stentor coeruleus</name>
    <dbReference type="NCBI Taxonomy" id="5963"/>
    <lineage>
        <taxon>Eukaryota</taxon>
        <taxon>Sar</taxon>
        <taxon>Alveolata</taxon>
        <taxon>Ciliophora</taxon>
        <taxon>Postciliodesmatophora</taxon>
        <taxon>Heterotrichea</taxon>
        <taxon>Heterotrichida</taxon>
        <taxon>Stentoridae</taxon>
        <taxon>Stentor</taxon>
    </lineage>
</organism>
<keyword evidence="8" id="KW-1185">Reference proteome</keyword>
<dbReference type="InterPro" id="IPR013083">
    <property type="entry name" value="Znf_RING/FYVE/PHD"/>
</dbReference>
<dbReference type="InterPro" id="IPR017907">
    <property type="entry name" value="Znf_RING_CS"/>
</dbReference>
<evidence type="ECO:0000256" key="4">
    <source>
        <dbReference type="PROSITE-ProRule" id="PRU00175"/>
    </source>
</evidence>
<evidence type="ECO:0000313" key="7">
    <source>
        <dbReference type="EMBL" id="OMJ87871.1"/>
    </source>
</evidence>
<reference evidence="7 8" key="1">
    <citation type="submission" date="2016-11" db="EMBL/GenBank/DDBJ databases">
        <title>The macronuclear genome of Stentor coeruleus: a giant cell with tiny introns.</title>
        <authorList>
            <person name="Slabodnick M."/>
            <person name="Ruby J.G."/>
            <person name="Reiff S.B."/>
            <person name="Swart E.C."/>
            <person name="Gosai S."/>
            <person name="Prabakaran S."/>
            <person name="Witkowska E."/>
            <person name="Larue G.E."/>
            <person name="Fisher S."/>
            <person name="Freeman R.M."/>
            <person name="Gunawardena J."/>
            <person name="Chu W."/>
            <person name="Stover N.A."/>
            <person name="Gregory B.D."/>
            <person name="Nowacki M."/>
            <person name="Derisi J."/>
            <person name="Roy S.W."/>
            <person name="Marshall W.F."/>
            <person name="Sood P."/>
        </authorList>
    </citation>
    <scope>NUCLEOTIDE SEQUENCE [LARGE SCALE GENOMIC DNA]</scope>
    <source>
        <strain evidence="7">WM001</strain>
    </source>
</reference>
<feature type="coiled-coil region" evidence="5">
    <location>
        <begin position="410"/>
        <end position="437"/>
    </location>
</feature>
<feature type="coiled-coil region" evidence="5">
    <location>
        <begin position="142"/>
        <end position="176"/>
    </location>
</feature>
<proteinExistence type="predicted"/>
<dbReference type="AlphaFoldDB" id="A0A1R2CFS5"/>
<gene>
    <name evidence="7" type="ORF">SteCoe_10357</name>
</gene>
<dbReference type="Gene3D" id="1.10.287.1490">
    <property type="match status" value="1"/>
</dbReference>
<evidence type="ECO:0000256" key="3">
    <source>
        <dbReference type="ARBA" id="ARBA00022833"/>
    </source>
</evidence>
<dbReference type="Proteomes" id="UP000187209">
    <property type="component" value="Unassembled WGS sequence"/>
</dbReference>
<keyword evidence="2 4" id="KW-0863">Zinc-finger</keyword>
<name>A0A1R2CFS5_9CILI</name>
<evidence type="ECO:0000256" key="5">
    <source>
        <dbReference type="SAM" id="Coils"/>
    </source>
</evidence>
<evidence type="ECO:0000256" key="2">
    <source>
        <dbReference type="ARBA" id="ARBA00022771"/>
    </source>
</evidence>
<keyword evidence="3" id="KW-0862">Zinc</keyword>
<comment type="caution">
    <text evidence="7">The sequence shown here is derived from an EMBL/GenBank/DDBJ whole genome shotgun (WGS) entry which is preliminary data.</text>
</comment>
<protein>
    <recommendedName>
        <fullName evidence="6">RING-type domain-containing protein</fullName>
    </recommendedName>
</protein>
<accession>A0A1R2CFS5</accession>
<feature type="domain" description="RING-type" evidence="6">
    <location>
        <begin position="495"/>
        <end position="529"/>
    </location>
</feature>
<keyword evidence="5" id="KW-0175">Coiled coil</keyword>
<dbReference type="SMART" id="SM00184">
    <property type="entry name" value="RING"/>
    <property type="match status" value="1"/>
</dbReference>
<dbReference type="PROSITE" id="PS50089">
    <property type="entry name" value="ZF_RING_2"/>
    <property type="match status" value="1"/>
</dbReference>
<dbReference type="InterPro" id="IPR001841">
    <property type="entry name" value="Znf_RING"/>
</dbReference>
<dbReference type="PROSITE" id="PS00518">
    <property type="entry name" value="ZF_RING_1"/>
    <property type="match status" value="1"/>
</dbReference>
<evidence type="ECO:0000313" key="8">
    <source>
        <dbReference type="Proteomes" id="UP000187209"/>
    </source>
</evidence>
<dbReference type="GO" id="GO:0008270">
    <property type="term" value="F:zinc ion binding"/>
    <property type="evidence" value="ECO:0007669"/>
    <property type="project" value="UniProtKB-KW"/>
</dbReference>